<reference evidence="1" key="1">
    <citation type="submission" date="2023-08" db="EMBL/GenBank/DDBJ databases">
        <title>Black Yeasts Isolated from many extreme environments.</title>
        <authorList>
            <person name="Coleine C."/>
            <person name="Stajich J.E."/>
            <person name="Selbmann L."/>
        </authorList>
    </citation>
    <scope>NUCLEOTIDE SEQUENCE</scope>
    <source>
        <strain evidence="1">CCFEE 5810</strain>
    </source>
</reference>
<gene>
    <name evidence="1" type="ORF">LTR97_004256</name>
</gene>
<comment type="caution">
    <text evidence="1">The sequence shown here is derived from an EMBL/GenBank/DDBJ whole genome shotgun (WGS) entry which is preliminary data.</text>
</comment>
<protein>
    <submittedName>
        <fullName evidence="1">Uncharacterized protein</fullName>
    </submittedName>
</protein>
<organism evidence="1 2">
    <name type="scientific">Elasticomyces elasticus</name>
    <dbReference type="NCBI Taxonomy" id="574655"/>
    <lineage>
        <taxon>Eukaryota</taxon>
        <taxon>Fungi</taxon>
        <taxon>Dikarya</taxon>
        <taxon>Ascomycota</taxon>
        <taxon>Pezizomycotina</taxon>
        <taxon>Dothideomycetes</taxon>
        <taxon>Dothideomycetidae</taxon>
        <taxon>Mycosphaerellales</taxon>
        <taxon>Teratosphaeriaceae</taxon>
        <taxon>Elasticomyces</taxon>
    </lineage>
</organism>
<accession>A0AAN7ZUB5</accession>
<evidence type="ECO:0000313" key="1">
    <source>
        <dbReference type="EMBL" id="KAK5701443.1"/>
    </source>
</evidence>
<name>A0AAN7ZUB5_9PEZI</name>
<sequence>MAAPLNPPKDLRPRIAVSPALLGVDITTPSFPAAVDALDPTSGKYLAGGHMPDLPVHPQTAKNHIQLGTITFGKAPKWLIQSASGIPIEGQNRFTTYTTTAFNQMYSMTEKGSVMRMWLEQEVGIFDLEDLDMPKKQYDLLPYAAQQAFWAPRFKPVAAQWFRNALQTLDLQAVLSPGPEYETLKWCFITIVIVAWQQIIGPERDLKYIRIQTANV</sequence>
<proteinExistence type="predicted"/>
<dbReference type="Proteomes" id="UP001310594">
    <property type="component" value="Unassembled WGS sequence"/>
</dbReference>
<dbReference type="EMBL" id="JAVRQU010000006">
    <property type="protein sequence ID" value="KAK5701443.1"/>
    <property type="molecule type" value="Genomic_DNA"/>
</dbReference>
<dbReference type="AlphaFoldDB" id="A0AAN7ZUB5"/>
<evidence type="ECO:0000313" key="2">
    <source>
        <dbReference type="Proteomes" id="UP001310594"/>
    </source>
</evidence>